<feature type="compositionally biased region" description="Acidic residues" evidence="3">
    <location>
        <begin position="366"/>
        <end position="381"/>
    </location>
</feature>
<evidence type="ECO:0000313" key="5">
    <source>
        <dbReference type="Proteomes" id="UP000694400"/>
    </source>
</evidence>
<dbReference type="Gene3D" id="3.40.1000.50">
    <property type="entry name" value="Repressor of RNA polymerase III transcription Maf1"/>
    <property type="match status" value="1"/>
</dbReference>
<dbReference type="InterPro" id="IPR015257">
    <property type="entry name" value="Maf1"/>
</dbReference>
<dbReference type="PANTHER" id="PTHR22504">
    <property type="entry name" value="REPRESSOR OF RNA POLYMERASE III TRANSCRIPTION MAF1"/>
    <property type="match status" value="1"/>
</dbReference>
<reference evidence="4" key="2">
    <citation type="submission" date="2025-08" db="UniProtKB">
        <authorList>
            <consortium name="Ensembl"/>
        </authorList>
    </citation>
    <scope>IDENTIFICATION</scope>
</reference>
<evidence type="ECO:0000313" key="4">
    <source>
        <dbReference type="Ensembl" id="ENSAPLP00020011651.1"/>
    </source>
</evidence>
<dbReference type="GO" id="GO:0016480">
    <property type="term" value="P:negative regulation of transcription by RNA polymerase III"/>
    <property type="evidence" value="ECO:0007669"/>
    <property type="project" value="InterPro"/>
</dbReference>
<protein>
    <recommendedName>
        <fullName evidence="2">Repressor of RNA polymerase III transcription MAF1 homolog</fullName>
    </recommendedName>
</protein>
<dbReference type="FunFam" id="3.40.1000.50:FF:000002">
    <property type="entry name" value="Repressor of RNA polymerase III transcription MAF1"/>
    <property type="match status" value="1"/>
</dbReference>
<feature type="region of interest" description="Disordered" evidence="3">
    <location>
        <begin position="206"/>
        <end position="233"/>
    </location>
</feature>
<dbReference type="InterPro" id="IPR038564">
    <property type="entry name" value="Maf1_sf"/>
</dbReference>
<evidence type="ECO:0000256" key="3">
    <source>
        <dbReference type="SAM" id="MobiDB-lite"/>
    </source>
</evidence>
<proteinExistence type="inferred from homology"/>
<dbReference type="GO" id="GO:0000994">
    <property type="term" value="F:RNA polymerase III core binding"/>
    <property type="evidence" value="ECO:0007669"/>
    <property type="project" value="TreeGrafter"/>
</dbReference>
<feature type="compositionally biased region" description="Basic and acidic residues" evidence="3">
    <location>
        <begin position="382"/>
        <end position="400"/>
    </location>
</feature>
<feature type="compositionally biased region" description="Polar residues" evidence="3">
    <location>
        <begin position="209"/>
        <end position="224"/>
    </location>
</feature>
<feature type="region of interest" description="Disordered" evidence="3">
    <location>
        <begin position="365"/>
        <end position="400"/>
    </location>
</feature>
<dbReference type="Ensembl" id="ENSAPLT00020012541.1">
    <property type="protein sequence ID" value="ENSAPLP00020011651.1"/>
    <property type="gene ID" value="ENSAPLG00020008576.1"/>
</dbReference>
<evidence type="ECO:0000256" key="1">
    <source>
        <dbReference type="ARBA" id="ARBA00006231"/>
    </source>
</evidence>
<organism evidence="4 5">
    <name type="scientific">Anas platyrhynchos</name>
    <name type="common">Mallard</name>
    <name type="synonym">Anas boschas</name>
    <dbReference type="NCBI Taxonomy" id="8839"/>
    <lineage>
        <taxon>Eukaryota</taxon>
        <taxon>Metazoa</taxon>
        <taxon>Chordata</taxon>
        <taxon>Craniata</taxon>
        <taxon>Vertebrata</taxon>
        <taxon>Euteleostomi</taxon>
        <taxon>Archelosauria</taxon>
        <taxon>Archosauria</taxon>
        <taxon>Dinosauria</taxon>
        <taxon>Saurischia</taxon>
        <taxon>Theropoda</taxon>
        <taxon>Coelurosauria</taxon>
        <taxon>Aves</taxon>
        <taxon>Neognathae</taxon>
        <taxon>Galloanserae</taxon>
        <taxon>Anseriformes</taxon>
        <taxon>Anatidae</taxon>
        <taxon>Anatinae</taxon>
        <taxon>Anas</taxon>
    </lineage>
</organism>
<dbReference type="PANTHER" id="PTHR22504:SF0">
    <property type="entry name" value="REPRESSOR OF RNA POLYMERASE III TRANSCRIPTION MAF1 HOMOLOG"/>
    <property type="match status" value="1"/>
</dbReference>
<name>A0A8B9SUR9_ANAPL</name>
<dbReference type="GO" id="GO:0005634">
    <property type="term" value="C:nucleus"/>
    <property type="evidence" value="ECO:0007669"/>
    <property type="project" value="TreeGrafter"/>
</dbReference>
<dbReference type="Proteomes" id="UP000694400">
    <property type="component" value="Chromosome 2"/>
</dbReference>
<dbReference type="AlphaFoldDB" id="A0A8B9SUR9"/>
<sequence>MLITDVWLSLASLGRRGLGAGDPFLCPRAEAGRWDPPALCDFPRGLLGASLLPSHSVASGLGAARAPSAGQAATEPDLSQPGAFLVLAAGVLAAGAPPRAPPSSPFSWCRALGRHRSDGHDFCLPSGSCPCHLWGFKHPCPRAHRSPRGLCGTVAAAATGPGAVGVPSRLARCPHRIESYSCKMAGDDKHMFKQFCQEGQPHVLEALSPPQTTGISPSRLSKSQSGDEEGPLSDKCSRKTLFYLIATLNESFRPDYDFSAAKSHEFSREPSLNWVVNAVNCSLFSAVREDFNALKPHLWDAVDEEICLSECDIYSYNPDLDSDPFGEDGSLWSFNYFFYNKRLKRIVFFTCRSISGYAYTRPEAGNELDMELGEEEEEEDTEGSRDGHDAESGSIEEDRLQVICM</sequence>
<comment type="similarity">
    <text evidence="1">Belongs to the MAF1 family.</text>
</comment>
<accession>A0A8B9SUR9</accession>
<reference evidence="4" key="3">
    <citation type="submission" date="2025-09" db="UniProtKB">
        <authorList>
            <consortium name="Ensembl"/>
        </authorList>
    </citation>
    <scope>IDENTIFICATION</scope>
</reference>
<evidence type="ECO:0000256" key="2">
    <source>
        <dbReference type="ARBA" id="ARBA00020829"/>
    </source>
</evidence>
<dbReference type="Pfam" id="PF09174">
    <property type="entry name" value="Maf1"/>
    <property type="match status" value="1"/>
</dbReference>
<reference evidence="4" key="1">
    <citation type="submission" date="2019-08" db="EMBL/GenBank/DDBJ databases">
        <title>Three high-quality genomes provides insights into domestication of ducks.</title>
        <authorList>
            <person name="Hou Z.C."/>
            <person name="Zhu F."/>
            <person name="Yin Z.T."/>
            <person name="Zhang F."/>
        </authorList>
    </citation>
    <scope>NUCLEOTIDE SEQUENCE [LARGE SCALE GENOMIC DNA]</scope>
</reference>